<evidence type="ECO:0008006" key="3">
    <source>
        <dbReference type="Google" id="ProtNLM"/>
    </source>
</evidence>
<keyword evidence="2" id="KW-1185">Reference proteome</keyword>
<name>A0ABC8SAA7_9AQUA</name>
<dbReference type="Proteomes" id="UP001642360">
    <property type="component" value="Unassembled WGS sequence"/>
</dbReference>
<dbReference type="AlphaFoldDB" id="A0ABC8SAA7"/>
<gene>
    <name evidence="1" type="ORF">ILEXP_LOCUS22358</name>
</gene>
<organism evidence="1 2">
    <name type="scientific">Ilex paraguariensis</name>
    <name type="common">yerba mate</name>
    <dbReference type="NCBI Taxonomy" id="185542"/>
    <lineage>
        <taxon>Eukaryota</taxon>
        <taxon>Viridiplantae</taxon>
        <taxon>Streptophyta</taxon>
        <taxon>Embryophyta</taxon>
        <taxon>Tracheophyta</taxon>
        <taxon>Spermatophyta</taxon>
        <taxon>Magnoliopsida</taxon>
        <taxon>eudicotyledons</taxon>
        <taxon>Gunneridae</taxon>
        <taxon>Pentapetalae</taxon>
        <taxon>asterids</taxon>
        <taxon>campanulids</taxon>
        <taxon>Aquifoliales</taxon>
        <taxon>Aquifoliaceae</taxon>
        <taxon>Ilex</taxon>
    </lineage>
</organism>
<proteinExistence type="predicted"/>
<evidence type="ECO:0000313" key="2">
    <source>
        <dbReference type="Proteomes" id="UP001642360"/>
    </source>
</evidence>
<protein>
    <recommendedName>
        <fullName evidence="3">F-box protein</fullName>
    </recommendedName>
</protein>
<accession>A0ABC8SAA7</accession>
<sequence>MVFITGGLNLYISKLVSFDMGKEEFKEFQGPPDLHQDSDCEIRTLYNGSIALIYSHSRVPLDAWESAEQSSLAVWVLMEEEGCWIKQLSIGLHGMMIPAGLWKNDELFLETTTGHLVLYDPNTQLILKDLQILAHSSRCLDVHIYTESLVSVHRKGDPGEHKNPSGTD</sequence>
<reference evidence="1 2" key="1">
    <citation type="submission" date="2024-02" db="EMBL/GenBank/DDBJ databases">
        <authorList>
            <person name="Vignale AGUSTIN F."/>
            <person name="Sosa J E."/>
            <person name="Modenutti C."/>
        </authorList>
    </citation>
    <scope>NUCLEOTIDE SEQUENCE [LARGE SCALE GENOMIC DNA]</scope>
</reference>
<comment type="caution">
    <text evidence="1">The sequence shown here is derived from an EMBL/GenBank/DDBJ whole genome shotgun (WGS) entry which is preliminary data.</text>
</comment>
<evidence type="ECO:0000313" key="1">
    <source>
        <dbReference type="EMBL" id="CAK9154055.1"/>
    </source>
</evidence>
<dbReference type="EMBL" id="CAUOFW020002481">
    <property type="protein sequence ID" value="CAK9154055.1"/>
    <property type="molecule type" value="Genomic_DNA"/>
</dbReference>